<gene>
    <name evidence="9" type="ordered locus">SBI_09122</name>
</gene>
<name>D7C239_STRBB</name>
<dbReference type="AlphaFoldDB" id="D7C239"/>
<feature type="transmembrane region" description="Helical" evidence="7">
    <location>
        <begin position="345"/>
        <end position="365"/>
    </location>
</feature>
<dbReference type="PANTHER" id="PTHR42718">
    <property type="entry name" value="MAJOR FACILITATOR SUPERFAMILY MULTIDRUG TRANSPORTER MFSC"/>
    <property type="match status" value="1"/>
</dbReference>
<dbReference type="CDD" id="cd17504">
    <property type="entry name" value="MFS_MMR_MDR_like"/>
    <property type="match status" value="1"/>
</dbReference>
<dbReference type="PROSITE" id="PS50850">
    <property type="entry name" value="MFS"/>
    <property type="match status" value="1"/>
</dbReference>
<accession>D7C239</accession>
<feature type="compositionally biased region" description="Basic and acidic residues" evidence="6">
    <location>
        <begin position="519"/>
        <end position="535"/>
    </location>
</feature>
<dbReference type="PANTHER" id="PTHR42718:SF35">
    <property type="entry name" value="BLL0718 PROTEIN"/>
    <property type="match status" value="1"/>
</dbReference>
<dbReference type="GO" id="GO:0022857">
    <property type="term" value="F:transmembrane transporter activity"/>
    <property type="evidence" value="ECO:0007669"/>
    <property type="project" value="InterPro"/>
</dbReference>
<keyword evidence="2 7" id="KW-0812">Transmembrane</keyword>
<evidence type="ECO:0000256" key="4">
    <source>
        <dbReference type="ARBA" id="ARBA00023136"/>
    </source>
</evidence>
<keyword evidence="5" id="KW-0046">Antibiotic resistance</keyword>
<sequence>MAQAPDTAETTPDTHAPRTGPVVAVLAFGGIVVALMQTLVVPLIPDLPALLHTSASDASWAITATLLAGAVATPVLGRLGDMYGKRRMLLISLGMLVAGSVVCALSDSLAPMIVGRTLQGFSSGVIPLGISIMRDELPAERLGSAMALMSSSLGVGGALGLPGAAALAEHADWHVLFWVSAAAGVVVIALVLAVVPESPVRGGGRFDVVGAIGLSAGLLCLLLAISKGADWGWTSALTDGLFSASVVILLLWGRWELRVSQPLVDLRTTARRQVLLTNLASIVIGFAMYGMSLALPQLLQLPEVTGYGLGQSMMTAGLCLGPSGLVMMAVSPVSARITATWGPKVSLLIGSAVISVGYLLAIALMAEVWQIVLVSCVIGAGIGFAYAAMPALIMSAVPVSETGAANGLNTLMRAIGTSTSSAVVGVVLAHMTTRLGPLAVPSEDGFRTAFAMGAGGAVVALLIAALIPGKGAGRSTAVSGAPAGAQPVRNGWRPGRRRQDGRGTTIAVVPRPSCHGRRGHDAGTTHSGSRDVASR</sequence>
<dbReference type="InterPro" id="IPR036259">
    <property type="entry name" value="MFS_trans_sf"/>
</dbReference>
<feature type="transmembrane region" description="Helical" evidence="7">
    <location>
        <begin position="173"/>
        <end position="194"/>
    </location>
</feature>
<feature type="transmembrane region" description="Helical" evidence="7">
    <location>
        <begin position="371"/>
        <end position="399"/>
    </location>
</feature>
<evidence type="ECO:0000313" key="9">
    <source>
        <dbReference type="EMBL" id="ADI12240.1"/>
    </source>
</evidence>
<dbReference type="Pfam" id="PF07690">
    <property type="entry name" value="MFS_1"/>
    <property type="match status" value="1"/>
</dbReference>
<feature type="transmembrane region" description="Helical" evidence="7">
    <location>
        <begin position="21"/>
        <end position="40"/>
    </location>
</feature>
<dbReference type="InterPro" id="IPR011701">
    <property type="entry name" value="MFS"/>
</dbReference>
<dbReference type="Gene3D" id="1.20.1720.10">
    <property type="entry name" value="Multidrug resistance protein D"/>
    <property type="match status" value="1"/>
</dbReference>
<keyword evidence="3 7" id="KW-1133">Transmembrane helix</keyword>
<dbReference type="STRING" id="749414.SBI_09122"/>
<dbReference type="eggNOG" id="COG2814">
    <property type="taxonomic scope" value="Bacteria"/>
</dbReference>
<dbReference type="Proteomes" id="UP000000377">
    <property type="component" value="Chromosome"/>
</dbReference>
<dbReference type="eggNOG" id="COG2211">
    <property type="taxonomic scope" value="Bacteria"/>
</dbReference>
<evidence type="ECO:0000256" key="2">
    <source>
        <dbReference type="ARBA" id="ARBA00022692"/>
    </source>
</evidence>
<feature type="domain" description="Major facilitator superfamily (MFS) profile" evidence="8">
    <location>
        <begin position="22"/>
        <end position="472"/>
    </location>
</feature>
<dbReference type="RefSeq" id="WP_014181687.1">
    <property type="nucleotide sequence ID" value="NC_016582.1"/>
</dbReference>
<protein>
    <submittedName>
        <fullName evidence="9">Arabinose efflux permease-like protein</fullName>
    </submittedName>
</protein>
<evidence type="ECO:0000313" key="10">
    <source>
        <dbReference type="Proteomes" id="UP000000377"/>
    </source>
</evidence>
<evidence type="ECO:0000256" key="6">
    <source>
        <dbReference type="SAM" id="MobiDB-lite"/>
    </source>
</evidence>
<keyword evidence="10" id="KW-1185">Reference proteome</keyword>
<evidence type="ECO:0000256" key="7">
    <source>
        <dbReference type="SAM" id="Phobius"/>
    </source>
</evidence>
<dbReference type="GO" id="GO:0046677">
    <property type="term" value="P:response to antibiotic"/>
    <property type="evidence" value="ECO:0007669"/>
    <property type="project" value="UniProtKB-KW"/>
</dbReference>
<feature type="transmembrane region" description="Helical" evidence="7">
    <location>
        <begin position="60"/>
        <end position="77"/>
    </location>
</feature>
<evidence type="ECO:0000259" key="8">
    <source>
        <dbReference type="PROSITE" id="PS50850"/>
    </source>
</evidence>
<evidence type="ECO:0000256" key="1">
    <source>
        <dbReference type="ARBA" id="ARBA00004651"/>
    </source>
</evidence>
<feature type="transmembrane region" description="Helical" evidence="7">
    <location>
        <begin position="315"/>
        <end position="333"/>
    </location>
</feature>
<proteinExistence type="predicted"/>
<organism evidence="9 10">
    <name type="scientific">Streptomyces bingchenggensis (strain BCW-1)</name>
    <dbReference type="NCBI Taxonomy" id="749414"/>
    <lineage>
        <taxon>Bacteria</taxon>
        <taxon>Bacillati</taxon>
        <taxon>Actinomycetota</taxon>
        <taxon>Actinomycetes</taxon>
        <taxon>Kitasatosporales</taxon>
        <taxon>Streptomycetaceae</taxon>
        <taxon>Streptomyces</taxon>
    </lineage>
</organism>
<feature type="transmembrane region" description="Helical" evidence="7">
    <location>
        <begin position="274"/>
        <end position="295"/>
    </location>
</feature>
<keyword evidence="4 7" id="KW-0472">Membrane</keyword>
<feature type="transmembrane region" description="Helical" evidence="7">
    <location>
        <begin position="231"/>
        <end position="253"/>
    </location>
</feature>
<dbReference type="SUPFAM" id="SSF103473">
    <property type="entry name" value="MFS general substrate transporter"/>
    <property type="match status" value="1"/>
</dbReference>
<dbReference type="EMBL" id="CP002047">
    <property type="protein sequence ID" value="ADI12240.1"/>
    <property type="molecule type" value="Genomic_DNA"/>
</dbReference>
<evidence type="ECO:0000256" key="5">
    <source>
        <dbReference type="ARBA" id="ARBA00023251"/>
    </source>
</evidence>
<feature type="transmembrane region" description="Helical" evidence="7">
    <location>
        <begin position="89"/>
        <end position="107"/>
    </location>
</feature>
<comment type="subcellular location">
    <subcellularLocation>
        <location evidence="1">Cell membrane</location>
        <topology evidence="1">Multi-pass membrane protein</topology>
    </subcellularLocation>
</comment>
<feature type="transmembrane region" description="Helical" evidence="7">
    <location>
        <begin position="411"/>
        <end position="429"/>
    </location>
</feature>
<reference evidence="9 10" key="1">
    <citation type="journal article" date="2010" name="J. Bacteriol.">
        <title>Genome sequence of the milbemycin-producing bacterium Streptomyces bingchenggensis.</title>
        <authorList>
            <person name="Wang X.J."/>
            <person name="Yan Y.J."/>
            <person name="Zhang B."/>
            <person name="An J."/>
            <person name="Wang J.J."/>
            <person name="Tian J."/>
            <person name="Jiang L."/>
            <person name="Chen Y.H."/>
            <person name="Huang S.X."/>
            <person name="Yin M."/>
            <person name="Zhang J."/>
            <person name="Gao A.L."/>
            <person name="Liu C.X."/>
            <person name="Zhu Z.X."/>
            <person name="Xiang W.S."/>
        </authorList>
    </citation>
    <scope>NUCLEOTIDE SEQUENCE [LARGE SCALE GENOMIC DNA]</scope>
    <source>
        <strain evidence="9 10">BCW-1</strain>
    </source>
</reference>
<dbReference type="Gene3D" id="1.20.1250.20">
    <property type="entry name" value="MFS general substrate transporter like domains"/>
    <property type="match status" value="1"/>
</dbReference>
<feature type="transmembrane region" description="Helical" evidence="7">
    <location>
        <begin position="206"/>
        <end position="225"/>
    </location>
</feature>
<dbReference type="GO" id="GO:0005886">
    <property type="term" value="C:plasma membrane"/>
    <property type="evidence" value="ECO:0007669"/>
    <property type="project" value="UniProtKB-SubCell"/>
</dbReference>
<evidence type="ECO:0000256" key="3">
    <source>
        <dbReference type="ARBA" id="ARBA00022989"/>
    </source>
</evidence>
<feature type="region of interest" description="Disordered" evidence="6">
    <location>
        <begin position="477"/>
        <end position="535"/>
    </location>
</feature>
<dbReference type="InterPro" id="IPR020846">
    <property type="entry name" value="MFS_dom"/>
</dbReference>
<dbReference type="PATRIC" id="fig|749414.3.peg.9397"/>
<dbReference type="KEGG" id="sbh:SBI_09122"/>
<feature type="transmembrane region" description="Helical" evidence="7">
    <location>
        <begin position="449"/>
        <end position="467"/>
    </location>
</feature>
<dbReference type="HOGENOM" id="CLU_000960_28_3_11"/>